<gene>
    <name evidence="2" type="ORF">BECKFW1821C_GA0114237_101158</name>
</gene>
<protein>
    <submittedName>
        <fullName evidence="2">Uncharacterized protein</fullName>
    </submittedName>
</protein>
<reference evidence="2" key="1">
    <citation type="submission" date="2019-02" db="EMBL/GenBank/DDBJ databases">
        <authorList>
            <person name="Gruber-Vodicka R. H."/>
            <person name="Seah K. B. B."/>
        </authorList>
    </citation>
    <scope>NUCLEOTIDE SEQUENCE</scope>
    <source>
        <strain evidence="2">BECK_BZ131</strain>
    </source>
</reference>
<organism evidence="2">
    <name type="scientific">Candidatus Kentrum sp. FW</name>
    <dbReference type="NCBI Taxonomy" id="2126338"/>
    <lineage>
        <taxon>Bacteria</taxon>
        <taxon>Pseudomonadati</taxon>
        <taxon>Pseudomonadota</taxon>
        <taxon>Gammaproteobacteria</taxon>
        <taxon>Candidatus Kentrum</taxon>
    </lineage>
</organism>
<keyword evidence="1" id="KW-0472">Membrane</keyword>
<feature type="transmembrane region" description="Helical" evidence="1">
    <location>
        <begin position="6"/>
        <end position="30"/>
    </location>
</feature>
<keyword evidence="1" id="KW-1133">Transmembrane helix</keyword>
<keyword evidence="1" id="KW-0812">Transmembrane</keyword>
<evidence type="ECO:0000313" key="2">
    <source>
        <dbReference type="EMBL" id="VFJ67292.1"/>
    </source>
</evidence>
<proteinExistence type="predicted"/>
<accession>A0A450TJ01</accession>
<evidence type="ECO:0000256" key="1">
    <source>
        <dbReference type="SAM" id="Phobius"/>
    </source>
</evidence>
<name>A0A450TJ01_9GAMM</name>
<dbReference type="EMBL" id="CAADFE010000011">
    <property type="protein sequence ID" value="VFJ67292.1"/>
    <property type="molecule type" value="Genomic_DNA"/>
</dbReference>
<dbReference type="AlphaFoldDB" id="A0A450TJ01"/>
<sequence>MAVGYIHVLLWIIVEMFHLNISRSVLGPFLRMNAENR</sequence>